<evidence type="ECO:0000313" key="5">
    <source>
        <dbReference type="Proteomes" id="UP001473302"/>
    </source>
</evidence>
<name>A0ABP9Z0T3_9FUNG</name>
<comment type="caution">
    <text evidence="4">The sequence shown here is derived from an EMBL/GenBank/DDBJ whole genome shotgun (WGS) entry which is preliminary data.</text>
</comment>
<dbReference type="EMBL" id="BAABUK010000014">
    <property type="protein sequence ID" value="GAA5812715.1"/>
    <property type="molecule type" value="Genomic_DNA"/>
</dbReference>
<dbReference type="SUPFAM" id="SSF50685">
    <property type="entry name" value="Barwin-like endoglucanases"/>
    <property type="match status" value="1"/>
</dbReference>
<feature type="region of interest" description="Disordered" evidence="2">
    <location>
        <begin position="37"/>
        <end position="152"/>
    </location>
</feature>
<dbReference type="InterPro" id="IPR051477">
    <property type="entry name" value="Expansin_CellWall"/>
</dbReference>
<accession>A0ABP9Z0T3</accession>
<protein>
    <recommendedName>
        <fullName evidence="6">RlpA-like protein double-psi beta-barrel domain-containing protein</fullName>
    </recommendedName>
</protein>
<evidence type="ECO:0008006" key="6">
    <source>
        <dbReference type="Google" id="ProtNLM"/>
    </source>
</evidence>
<feature type="signal peptide" evidence="3">
    <location>
        <begin position="1"/>
        <end position="21"/>
    </location>
</feature>
<organism evidence="4 5">
    <name type="scientific">Mucor flavus</name>
    <dbReference type="NCBI Taxonomy" id="439312"/>
    <lineage>
        <taxon>Eukaryota</taxon>
        <taxon>Fungi</taxon>
        <taxon>Fungi incertae sedis</taxon>
        <taxon>Mucoromycota</taxon>
        <taxon>Mucoromycotina</taxon>
        <taxon>Mucoromycetes</taxon>
        <taxon>Mucorales</taxon>
        <taxon>Mucorineae</taxon>
        <taxon>Mucoraceae</taxon>
        <taxon>Mucor</taxon>
    </lineage>
</organism>
<dbReference type="InterPro" id="IPR036908">
    <property type="entry name" value="RlpA-like_sf"/>
</dbReference>
<dbReference type="Gene3D" id="2.40.40.10">
    <property type="entry name" value="RlpA-like domain"/>
    <property type="match status" value="1"/>
</dbReference>
<dbReference type="PANTHER" id="PTHR31836">
    <property type="match status" value="1"/>
</dbReference>
<feature type="chain" id="PRO_5045199334" description="RlpA-like protein double-psi beta-barrel domain-containing protein" evidence="3">
    <location>
        <begin position="22"/>
        <end position="254"/>
    </location>
</feature>
<gene>
    <name evidence="4" type="ORF">MFLAVUS_006173</name>
</gene>
<evidence type="ECO:0000256" key="1">
    <source>
        <dbReference type="ARBA" id="ARBA00022729"/>
    </source>
</evidence>
<keyword evidence="5" id="KW-1185">Reference proteome</keyword>
<keyword evidence="1 3" id="KW-0732">Signal</keyword>
<evidence type="ECO:0000256" key="2">
    <source>
        <dbReference type="SAM" id="MobiDB-lite"/>
    </source>
</evidence>
<evidence type="ECO:0000313" key="4">
    <source>
        <dbReference type="EMBL" id="GAA5812715.1"/>
    </source>
</evidence>
<dbReference type="PANTHER" id="PTHR31836:SF28">
    <property type="entry name" value="SRCR DOMAIN-CONTAINING PROTEIN-RELATED"/>
    <property type="match status" value="1"/>
</dbReference>
<reference evidence="4 5" key="1">
    <citation type="submission" date="2024-04" db="EMBL/GenBank/DDBJ databases">
        <title>genome sequences of Mucor flavus KT1a and Helicostylum pulchrum KT1b strains isolated from the surface of a dry-aged beef.</title>
        <authorList>
            <person name="Toyotome T."/>
            <person name="Hosono M."/>
            <person name="Torimaru M."/>
            <person name="Fukuda K."/>
            <person name="Mikami N."/>
        </authorList>
    </citation>
    <scope>NUCLEOTIDE SEQUENCE [LARGE SCALE GENOMIC DNA]</scope>
    <source>
        <strain evidence="4 5">KT1a</strain>
    </source>
</reference>
<feature type="compositionally biased region" description="Low complexity" evidence="2">
    <location>
        <begin position="68"/>
        <end position="152"/>
    </location>
</feature>
<proteinExistence type="predicted"/>
<evidence type="ECO:0000256" key="3">
    <source>
        <dbReference type="SAM" id="SignalP"/>
    </source>
</evidence>
<dbReference type="CDD" id="cd22191">
    <property type="entry name" value="DPBB_RlpA_EXP_N-like"/>
    <property type="match status" value="1"/>
</dbReference>
<dbReference type="Proteomes" id="UP001473302">
    <property type="component" value="Unassembled WGS sequence"/>
</dbReference>
<feature type="compositionally biased region" description="Basic residues" evidence="2">
    <location>
        <begin position="46"/>
        <end position="67"/>
    </location>
</feature>
<sequence length="254" mass="26877">MSRTLALFTIVALALSGLSSAAPLDSNSLASPIEKSVSFNVDLEKRKKHHGDHGRDRKHRHSKKRRTSTSTKKTTTKKTSTSTKKSSTSTKKSSTSTKKSSTSTKKTSTSTKKTSTSTKKTSTSTKKSSTTSKKTTTTKQSSSGGSSSSGTYTGTATWFKPASEGGSQGACGPEEDDDSYIVALNAPQYGNMSKKSPWCGKKVRITGPKGSVTAVVNDACPGCSHGDLDLTPILFKQVVGDMNIGVAKISWYEV</sequence>